<dbReference type="PANTHER" id="PTHR12203">
    <property type="entry name" value="KDEL LYS-ASP-GLU-LEU CONTAINING - RELATED"/>
    <property type="match status" value="1"/>
</dbReference>
<keyword evidence="1" id="KW-1133">Transmembrane helix</keyword>
<protein>
    <recommendedName>
        <fullName evidence="2">Glycosyl transferase CAP10 domain-containing protein</fullName>
    </recommendedName>
</protein>
<accession>A0A6A6HC60</accession>
<keyword evidence="1" id="KW-0472">Membrane</keyword>
<keyword evidence="4" id="KW-1185">Reference proteome</keyword>
<evidence type="ECO:0000259" key="2">
    <source>
        <dbReference type="SMART" id="SM00672"/>
    </source>
</evidence>
<keyword evidence="1" id="KW-0812">Transmembrane</keyword>
<name>A0A6A6HC60_VIRVR</name>
<evidence type="ECO:0000256" key="1">
    <source>
        <dbReference type="SAM" id="Phobius"/>
    </source>
</evidence>
<dbReference type="EMBL" id="ML991790">
    <property type="protein sequence ID" value="KAF2235637.1"/>
    <property type="molecule type" value="Genomic_DNA"/>
</dbReference>
<dbReference type="InterPro" id="IPR051091">
    <property type="entry name" value="O-Glucosyltr/Glycosyltrsf_90"/>
</dbReference>
<dbReference type="Proteomes" id="UP000800092">
    <property type="component" value="Unassembled WGS sequence"/>
</dbReference>
<dbReference type="PANTHER" id="PTHR12203:SF107">
    <property type="entry name" value="GLYCOSYL TRANSFERASE CAP10 DOMAIN-CONTAINING PROTEIN"/>
    <property type="match status" value="1"/>
</dbReference>
<proteinExistence type="predicted"/>
<dbReference type="InterPro" id="IPR006598">
    <property type="entry name" value="CAP10"/>
</dbReference>
<sequence length="427" mass="49491">MFSQRWPVFVGVTVVILIFLFSFSEHTDIRSSWRPKPSPPVQPIVVPATESSDWTFQAARDGLNLGLSDQRCNEAFPKLYAEIDRAVDFHRKRGGIQRSQIKLSDDPIHAQAHCLIYDGELYIVEERLRAYHVGPKRDPRISASVGAVYRSLVALPNPRVVPNVEFIIDVEDWPGDGNPERTIWGFSRDREDNNTWIMPDHGGWSPFDVSGVGSYRVFRDNVRINEQPFKDKIPKAVYRGTKSLNQMREHLVEVTKNKPWADAAHTNKDNHILAHKFCDYQYLFHVEGKSWSGRLRYLANCESVMLIPSLNYIAHFYPLLESEGPSQNYVHVEHDFSDLESKMEHYISHPEEAARIAEEARSSLRDRYLTPAAEACYHRRMYKSWSELQQWEPELWKEVKDEASGKTHLERRGVGYEAWELPNPFPK</sequence>
<feature type="transmembrane region" description="Helical" evidence="1">
    <location>
        <begin position="6"/>
        <end position="24"/>
    </location>
</feature>
<evidence type="ECO:0000313" key="3">
    <source>
        <dbReference type="EMBL" id="KAF2235637.1"/>
    </source>
</evidence>
<evidence type="ECO:0000313" key="4">
    <source>
        <dbReference type="Proteomes" id="UP000800092"/>
    </source>
</evidence>
<organism evidence="3 4">
    <name type="scientific">Viridothelium virens</name>
    <name type="common">Speckled blister lichen</name>
    <name type="synonym">Trypethelium virens</name>
    <dbReference type="NCBI Taxonomy" id="1048519"/>
    <lineage>
        <taxon>Eukaryota</taxon>
        <taxon>Fungi</taxon>
        <taxon>Dikarya</taxon>
        <taxon>Ascomycota</taxon>
        <taxon>Pezizomycotina</taxon>
        <taxon>Dothideomycetes</taxon>
        <taxon>Dothideomycetes incertae sedis</taxon>
        <taxon>Trypetheliales</taxon>
        <taxon>Trypetheliaceae</taxon>
        <taxon>Viridothelium</taxon>
    </lineage>
</organism>
<gene>
    <name evidence="3" type="ORF">EV356DRAFT_444753</name>
</gene>
<dbReference type="Pfam" id="PF05686">
    <property type="entry name" value="Glyco_transf_90"/>
    <property type="match status" value="1"/>
</dbReference>
<dbReference type="SMART" id="SM00672">
    <property type="entry name" value="CAP10"/>
    <property type="match status" value="1"/>
</dbReference>
<reference evidence="3" key="1">
    <citation type="journal article" date="2020" name="Stud. Mycol.">
        <title>101 Dothideomycetes genomes: a test case for predicting lifestyles and emergence of pathogens.</title>
        <authorList>
            <person name="Haridas S."/>
            <person name="Albert R."/>
            <person name="Binder M."/>
            <person name="Bloem J."/>
            <person name="Labutti K."/>
            <person name="Salamov A."/>
            <person name="Andreopoulos B."/>
            <person name="Baker S."/>
            <person name="Barry K."/>
            <person name="Bills G."/>
            <person name="Bluhm B."/>
            <person name="Cannon C."/>
            <person name="Castanera R."/>
            <person name="Culley D."/>
            <person name="Daum C."/>
            <person name="Ezra D."/>
            <person name="Gonzalez J."/>
            <person name="Henrissat B."/>
            <person name="Kuo A."/>
            <person name="Liang C."/>
            <person name="Lipzen A."/>
            <person name="Lutzoni F."/>
            <person name="Magnuson J."/>
            <person name="Mondo S."/>
            <person name="Nolan M."/>
            <person name="Ohm R."/>
            <person name="Pangilinan J."/>
            <person name="Park H.-J."/>
            <person name="Ramirez L."/>
            <person name="Alfaro M."/>
            <person name="Sun H."/>
            <person name="Tritt A."/>
            <person name="Yoshinaga Y."/>
            <person name="Zwiers L.-H."/>
            <person name="Turgeon B."/>
            <person name="Goodwin S."/>
            <person name="Spatafora J."/>
            <person name="Crous P."/>
            <person name="Grigoriev I."/>
        </authorList>
    </citation>
    <scope>NUCLEOTIDE SEQUENCE</scope>
    <source>
        <strain evidence="3">Tuck. ex Michener</strain>
    </source>
</reference>
<dbReference type="OrthoDB" id="202415at2759"/>
<feature type="domain" description="Glycosyl transferase CAP10" evidence="2">
    <location>
        <begin position="160"/>
        <end position="392"/>
    </location>
</feature>
<dbReference type="AlphaFoldDB" id="A0A6A6HC60"/>